<evidence type="ECO:0000256" key="2">
    <source>
        <dbReference type="ARBA" id="ARBA00022801"/>
    </source>
</evidence>
<organism evidence="6 7">
    <name type="scientific">Hufsiella arboris</name>
    <dbReference type="NCBI Taxonomy" id="2695275"/>
    <lineage>
        <taxon>Bacteria</taxon>
        <taxon>Pseudomonadati</taxon>
        <taxon>Bacteroidota</taxon>
        <taxon>Sphingobacteriia</taxon>
        <taxon>Sphingobacteriales</taxon>
        <taxon>Sphingobacteriaceae</taxon>
        <taxon>Hufsiella</taxon>
    </lineage>
</organism>
<comment type="caution">
    <text evidence="6">The sequence shown here is derived from an EMBL/GenBank/DDBJ whole genome shotgun (WGS) entry which is preliminary data.</text>
</comment>
<evidence type="ECO:0000313" key="6">
    <source>
        <dbReference type="EMBL" id="MXV53070.1"/>
    </source>
</evidence>
<dbReference type="InterPro" id="IPR032466">
    <property type="entry name" value="Metal_Hydrolase"/>
</dbReference>
<feature type="modified residue" description="N6-carboxylysine" evidence="3 5">
    <location>
        <position position="198"/>
    </location>
</feature>
<name>A0A7K1YF77_9SPHI</name>
<comment type="cofactor">
    <cofactor evidence="4">
        <name>a divalent metal cation</name>
        <dbReference type="ChEBI" id="CHEBI:60240"/>
    </cofactor>
    <text evidence="4">Binds 2 divalent metal cations per subunit.</text>
</comment>
<feature type="binding site" evidence="4">
    <location>
        <position position="80"/>
    </location>
    <ligand>
        <name>Zn(2+)</name>
        <dbReference type="ChEBI" id="CHEBI:29105"/>
        <label>1</label>
    </ligand>
</feature>
<keyword evidence="7" id="KW-1185">Reference proteome</keyword>
<dbReference type="PANTHER" id="PTHR10819:SF3">
    <property type="entry name" value="PHOSPHOTRIESTERASE-RELATED PROTEIN"/>
    <property type="match status" value="1"/>
</dbReference>
<dbReference type="InterPro" id="IPR001559">
    <property type="entry name" value="Phosphotriesterase"/>
</dbReference>
<dbReference type="Pfam" id="PF02126">
    <property type="entry name" value="PTE"/>
    <property type="match status" value="1"/>
</dbReference>
<reference evidence="6 7" key="1">
    <citation type="submission" date="2019-11" db="EMBL/GenBank/DDBJ databases">
        <title>Pedobacter sp. HMF7647 Genome sequencing and assembly.</title>
        <authorList>
            <person name="Kang H."/>
            <person name="Kim H."/>
            <person name="Joh K."/>
        </authorList>
    </citation>
    <scope>NUCLEOTIDE SEQUENCE [LARGE SCALE GENOMIC DNA]</scope>
    <source>
        <strain evidence="6 7">HMF7647</strain>
    </source>
</reference>
<feature type="binding site" evidence="4">
    <location>
        <position position="313"/>
    </location>
    <ligand>
        <name>Zn(2+)</name>
        <dbReference type="ChEBI" id="CHEBI:29105"/>
        <label>1</label>
    </ligand>
</feature>
<dbReference type="GO" id="GO:0008270">
    <property type="term" value="F:zinc ion binding"/>
    <property type="evidence" value="ECO:0007669"/>
    <property type="project" value="InterPro"/>
</dbReference>
<dbReference type="AlphaFoldDB" id="A0A7K1YF77"/>
<evidence type="ECO:0000256" key="1">
    <source>
        <dbReference type="ARBA" id="ARBA00022723"/>
    </source>
</evidence>
<protein>
    <submittedName>
        <fullName evidence="6">Phosphotriesterase</fullName>
    </submittedName>
</protein>
<dbReference type="PANTHER" id="PTHR10819">
    <property type="entry name" value="PHOSPHOTRIESTERASE-RELATED"/>
    <property type="match status" value="1"/>
</dbReference>
<gene>
    <name evidence="6" type="ORF">GS399_19035</name>
</gene>
<dbReference type="EMBL" id="WVHT01000013">
    <property type="protein sequence ID" value="MXV53070.1"/>
    <property type="molecule type" value="Genomic_DNA"/>
</dbReference>
<accession>A0A7K1YF77</accession>
<comment type="similarity">
    <text evidence="5">Belongs to the metallo-dependent hydrolases superfamily. Phosphotriesterase family.</text>
</comment>
<keyword evidence="2" id="KW-0378">Hydrolase</keyword>
<sequence>MFLLSVEKAWWVSYKKVLLVSDALKTQSMLNRRTFIKQSLVAGASLYIAPRNLLAAQKQPVIMTVKGPLQLTEMKFTLTHEHVLADFIGAEKYSKDRYNSDEVFDRALPFLLDVKKRGCSTFVDCSPAFLGRDVKLLKRLADASGLQIITNTGYYGAVNEKFLPKFVYSETAEQIAARWINEWQNGIDGTDIKPGFLKTSVDKAPLTPTQRKIIEAAALTHLATGLTIAIHTGNGDAALEHFSILTSKGVSPTARIWVHAQNESDKKYHVEAAKNKSWVSFDGVNPETIRVNLDYLQSMKDNGLLNHVLVSQDSGWYHVGEPNGGNYKNYNCIIDQFIPALKKQGFSQQEINQLFISNPAEAFAIRFRKN</sequence>
<dbReference type="RefSeq" id="WP_160846250.1">
    <property type="nucleotide sequence ID" value="NZ_WVHT01000013.1"/>
</dbReference>
<dbReference type="GO" id="GO:0016787">
    <property type="term" value="F:hydrolase activity"/>
    <property type="evidence" value="ECO:0007669"/>
    <property type="project" value="UniProtKB-KW"/>
</dbReference>
<dbReference type="Proteomes" id="UP000466586">
    <property type="component" value="Unassembled WGS sequence"/>
</dbReference>
<feature type="binding site" description="via carbamate group" evidence="4">
    <location>
        <position position="198"/>
    </location>
    <ligand>
        <name>Zn(2+)</name>
        <dbReference type="ChEBI" id="CHEBI:29105"/>
        <label>2</label>
    </ligand>
</feature>
<feature type="binding site" evidence="4">
    <location>
        <position position="82"/>
    </location>
    <ligand>
        <name>Zn(2+)</name>
        <dbReference type="ChEBI" id="CHEBI:29105"/>
        <label>1</label>
    </ligand>
</feature>
<evidence type="ECO:0000256" key="4">
    <source>
        <dbReference type="PIRSR" id="PIRSR601559-51"/>
    </source>
</evidence>
<dbReference type="PROSITE" id="PS51347">
    <property type="entry name" value="PHOSPHOTRIESTERASE_2"/>
    <property type="match status" value="1"/>
</dbReference>
<evidence type="ECO:0000256" key="5">
    <source>
        <dbReference type="PROSITE-ProRule" id="PRU00679"/>
    </source>
</evidence>
<feature type="binding site" evidence="4">
    <location>
        <position position="231"/>
    </location>
    <ligand>
        <name>Zn(2+)</name>
        <dbReference type="ChEBI" id="CHEBI:29105"/>
        <label>2</label>
    </ligand>
</feature>
<dbReference type="SUPFAM" id="SSF51556">
    <property type="entry name" value="Metallo-dependent hydrolases"/>
    <property type="match status" value="1"/>
</dbReference>
<feature type="binding site" evidence="4">
    <location>
        <position position="259"/>
    </location>
    <ligand>
        <name>Zn(2+)</name>
        <dbReference type="ChEBI" id="CHEBI:29105"/>
        <label>2</label>
    </ligand>
</feature>
<evidence type="ECO:0000256" key="3">
    <source>
        <dbReference type="PIRSR" id="PIRSR601559-50"/>
    </source>
</evidence>
<proteinExistence type="inferred from homology"/>
<evidence type="ECO:0000313" key="7">
    <source>
        <dbReference type="Proteomes" id="UP000466586"/>
    </source>
</evidence>
<keyword evidence="1 4" id="KW-0479">Metal-binding</keyword>
<dbReference type="Gene3D" id="3.20.20.140">
    <property type="entry name" value="Metal-dependent hydrolases"/>
    <property type="match status" value="1"/>
</dbReference>
<feature type="binding site" description="via carbamate group" evidence="4">
    <location>
        <position position="198"/>
    </location>
    <ligand>
        <name>Zn(2+)</name>
        <dbReference type="ChEBI" id="CHEBI:29105"/>
        <label>1</label>
    </ligand>
</feature>